<dbReference type="OrthoDB" id="5638848at2"/>
<evidence type="ECO:0000259" key="1">
    <source>
        <dbReference type="Pfam" id="PF13521"/>
    </source>
</evidence>
<dbReference type="EMBL" id="WTYJ01000002">
    <property type="protein sequence ID" value="MXO99709.1"/>
    <property type="molecule type" value="Genomic_DNA"/>
</dbReference>
<gene>
    <name evidence="2" type="ORF">GRI97_11980</name>
</gene>
<keyword evidence="3" id="KW-1185">Reference proteome</keyword>
<organism evidence="2 3">
    <name type="scientific">Croceibacterium xixiisoli</name>
    <dbReference type="NCBI Taxonomy" id="1476466"/>
    <lineage>
        <taxon>Bacteria</taxon>
        <taxon>Pseudomonadati</taxon>
        <taxon>Pseudomonadota</taxon>
        <taxon>Alphaproteobacteria</taxon>
        <taxon>Sphingomonadales</taxon>
        <taxon>Erythrobacteraceae</taxon>
        <taxon>Croceibacterium</taxon>
    </lineage>
</organism>
<evidence type="ECO:0000313" key="3">
    <source>
        <dbReference type="Proteomes" id="UP000469430"/>
    </source>
</evidence>
<dbReference type="InterPro" id="IPR027417">
    <property type="entry name" value="P-loop_NTPase"/>
</dbReference>
<dbReference type="SUPFAM" id="SSF52540">
    <property type="entry name" value="P-loop containing nucleoside triphosphate hydrolases"/>
    <property type="match status" value="1"/>
</dbReference>
<dbReference type="Gene3D" id="3.40.50.300">
    <property type="entry name" value="P-loop containing nucleotide triphosphate hydrolases"/>
    <property type="match status" value="1"/>
</dbReference>
<accession>A0A6I4TWZ1</accession>
<sequence length="208" mass="22434">MAVAARALDAGPAAQAGRTAGWADGRTAVSKRYTIVTGGPGSGKTSLLEALADQGLACMPEAGRAIIRDQVAIGGSALPWIDREAFAAQMLGWELRSWHEAEQHTGPVLFDRGIPDVIGYLQLCGLAVPAHLWRAAGHFRYHPRVFIAPFWPEIFAQDAERKQSPAEAEATHRAMMGVYGKLGYELVPLPLASVARRAGFVRDRLPLI</sequence>
<evidence type="ECO:0000313" key="2">
    <source>
        <dbReference type="EMBL" id="MXO99709.1"/>
    </source>
</evidence>
<protein>
    <submittedName>
        <fullName evidence="2">AAA family ATPase</fullName>
    </submittedName>
</protein>
<reference evidence="2 3" key="1">
    <citation type="submission" date="2019-12" db="EMBL/GenBank/DDBJ databases">
        <title>Genomic-based taxomic classification of the family Erythrobacteraceae.</title>
        <authorList>
            <person name="Xu L."/>
        </authorList>
    </citation>
    <scope>NUCLEOTIDE SEQUENCE [LARGE SCALE GENOMIC DNA]</scope>
    <source>
        <strain evidence="2 3">S36</strain>
    </source>
</reference>
<comment type="caution">
    <text evidence="2">The sequence shown here is derived from an EMBL/GenBank/DDBJ whole genome shotgun (WGS) entry which is preliminary data.</text>
</comment>
<dbReference type="AlphaFoldDB" id="A0A6I4TWZ1"/>
<proteinExistence type="predicted"/>
<name>A0A6I4TWZ1_9SPHN</name>
<dbReference type="InterPro" id="IPR038727">
    <property type="entry name" value="NadR/Ttd14_AAA_dom"/>
</dbReference>
<dbReference type="Pfam" id="PF13521">
    <property type="entry name" value="AAA_28"/>
    <property type="match status" value="1"/>
</dbReference>
<dbReference type="Proteomes" id="UP000469430">
    <property type="component" value="Unassembled WGS sequence"/>
</dbReference>
<feature type="domain" description="NadR/Ttd14 AAA" evidence="1">
    <location>
        <begin position="35"/>
        <end position="197"/>
    </location>
</feature>